<name>A0A6A7K418_9FIRM</name>
<dbReference type="InterPro" id="IPR051782">
    <property type="entry name" value="ABC_Transporter_VariousFunc"/>
</dbReference>
<dbReference type="InterPro" id="IPR003593">
    <property type="entry name" value="AAA+_ATPase"/>
</dbReference>
<dbReference type="AlphaFoldDB" id="A0A6A7K418"/>
<evidence type="ECO:0000313" key="5">
    <source>
        <dbReference type="EMBL" id="MPW24226.1"/>
    </source>
</evidence>
<protein>
    <submittedName>
        <fullName evidence="5">ATP-binding cassette domain-containing protein</fullName>
    </submittedName>
</protein>
<evidence type="ECO:0000256" key="1">
    <source>
        <dbReference type="ARBA" id="ARBA00022448"/>
    </source>
</evidence>
<dbReference type="Proteomes" id="UP000440004">
    <property type="component" value="Unassembled WGS sequence"/>
</dbReference>
<dbReference type="GO" id="GO:0016887">
    <property type="term" value="F:ATP hydrolysis activity"/>
    <property type="evidence" value="ECO:0007669"/>
    <property type="project" value="InterPro"/>
</dbReference>
<gene>
    <name evidence="5" type="ORF">GC105_00240</name>
</gene>
<proteinExistence type="predicted"/>
<feature type="domain" description="ABC transporter" evidence="4">
    <location>
        <begin position="5"/>
        <end position="230"/>
    </location>
</feature>
<reference evidence="5 6" key="1">
    <citation type="submission" date="2019-10" db="EMBL/GenBank/DDBJ databases">
        <title>Alkalibaculum tamaniensis sp.nov., a new alkaliphilic acetogen, isolated on methoxylated aromatics from a mud volcano.</title>
        <authorList>
            <person name="Khomyakova M.A."/>
            <person name="Merkel A.Y."/>
            <person name="Bonch-Osmolovskaya E.A."/>
            <person name="Slobodkin A.I."/>
        </authorList>
    </citation>
    <scope>NUCLEOTIDE SEQUENCE [LARGE SCALE GENOMIC DNA]</scope>
    <source>
        <strain evidence="5 6">M08DMB</strain>
    </source>
</reference>
<dbReference type="PANTHER" id="PTHR42939">
    <property type="entry name" value="ABC TRANSPORTER ATP-BINDING PROTEIN ALBC-RELATED"/>
    <property type="match status" value="1"/>
</dbReference>
<evidence type="ECO:0000259" key="4">
    <source>
        <dbReference type="PROSITE" id="PS50893"/>
    </source>
</evidence>
<evidence type="ECO:0000256" key="3">
    <source>
        <dbReference type="ARBA" id="ARBA00022840"/>
    </source>
</evidence>
<sequence length="286" mass="32383">MDMVLEICNLCKSYGEFSLRDINMSLEKGTLTGFIGPNGAGKTTTIKSILNIIKPDDGKITVLGMDSINSDLEIKSKLGIVLDDGHFYEDLTLRKMKNLIAPMYPTWDDNAYNFYIKKFELPESKKIKDLSRGMRMKYALVLSLSHGADLFILDEPTSGLDPLVRSELIEILKDIVFEGNRTVLMSTHITSDLDKIADYLYFIYDGKIILKGQKDEIKDQHAIVKGDTAVLLPDYKNYFVGINKSSYGFEGLTDNKAALKNVLPDKTVYEVPSIEDILLYYTRRFK</sequence>
<dbReference type="InterPro" id="IPR003439">
    <property type="entry name" value="ABC_transporter-like_ATP-bd"/>
</dbReference>
<dbReference type="InterPro" id="IPR027417">
    <property type="entry name" value="P-loop_NTPase"/>
</dbReference>
<dbReference type="PANTHER" id="PTHR42939:SF3">
    <property type="entry name" value="ABC TRANSPORTER ATP-BINDING COMPONENT"/>
    <property type="match status" value="1"/>
</dbReference>
<dbReference type="SUPFAM" id="SSF52540">
    <property type="entry name" value="P-loop containing nucleoside triphosphate hydrolases"/>
    <property type="match status" value="1"/>
</dbReference>
<dbReference type="CDD" id="cd03230">
    <property type="entry name" value="ABC_DR_subfamily_A"/>
    <property type="match status" value="1"/>
</dbReference>
<dbReference type="Gene3D" id="3.40.50.300">
    <property type="entry name" value="P-loop containing nucleotide triphosphate hydrolases"/>
    <property type="match status" value="1"/>
</dbReference>
<organism evidence="5 6">
    <name type="scientific">Alkalibaculum sporogenes</name>
    <dbReference type="NCBI Taxonomy" id="2655001"/>
    <lineage>
        <taxon>Bacteria</taxon>
        <taxon>Bacillati</taxon>
        <taxon>Bacillota</taxon>
        <taxon>Clostridia</taxon>
        <taxon>Eubacteriales</taxon>
        <taxon>Eubacteriaceae</taxon>
        <taxon>Alkalibaculum</taxon>
    </lineage>
</organism>
<keyword evidence="2" id="KW-0547">Nucleotide-binding</keyword>
<keyword evidence="6" id="KW-1185">Reference proteome</keyword>
<keyword evidence="3 5" id="KW-0067">ATP-binding</keyword>
<dbReference type="GO" id="GO:0005524">
    <property type="term" value="F:ATP binding"/>
    <property type="evidence" value="ECO:0007669"/>
    <property type="project" value="UniProtKB-KW"/>
</dbReference>
<dbReference type="EMBL" id="WHNX01000001">
    <property type="protein sequence ID" value="MPW24226.1"/>
    <property type="molecule type" value="Genomic_DNA"/>
</dbReference>
<evidence type="ECO:0000313" key="6">
    <source>
        <dbReference type="Proteomes" id="UP000440004"/>
    </source>
</evidence>
<evidence type="ECO:0000256" key="2">
    <source>
        <dbReference type="ARBA" id="ARBA00022741"/>
    </source>
</evidence>
<dbReference type="Pfam" id="PF00005">
    <property type="entry name" value="ABC_tran"/>
    <property type="match status" value="1"/>
</dbReference>
<accession>A0A6A7K418</accession>
<dbReference type="SMART" id="SM00382">
    <property type="entry name" value="AAA"/>
    <property type="match status" value="1"/>
</dbReference>
<dbReference type="PROSITE" id="PS50893">
    <property type="entry name" value="ABC_TRANSPORTER_2"/>
    <property type="match status" value="1"/>
</dbReference>
<keyword evidence="1" id="KW-0813">Transport</keyword>
<comment type="caution">
    <text evidence="5">The sequence shown here is derived from an EMBL/GenBank/DDBJ whole genome shotgun (WGS) entry which is preliminary data.</text>
</comment>